<name>A0AAW4MX01_9FIRM</name>
<dbReference type="SMART" id="SM00530">
    <property type="entry name" value="HTH_XRE"/>
    <property type="match status" value="1"/>
</dbReference>
<evidence type="ECO:0000313" key="5">
    <source>
        <dbReference type="Proteomes" id="UP001196408"/>
    </source>
</evidence>
<dbReference type="GO" id="GO:0003700">
    <property type="term" value="F:DNA-binding transcription factor activity"/>
    <property type="evidence" value="ECO:0007669"/>
    <property type="project" value="TreeGrafter"/>
</dbReference>
<dbReference type="PANTHER" id="PTHR46797">
    <property type="entry name" value="HTH-TYPE TRANSCRIPTIONAL REGULATOR"/>
    <property type="match status" value="1"/>
</dbReference>
<dbReference type="EMBL" id="JAHOEF010000015">
    <property type="protein sequence ID" value="MBV3382344.1"/>
    <property type="molecule type" value="Genomic_DNA"/>
</dbReference>
<sequence length="79" mass="8901">MSDIDVRIGRKLQKIRESKNLSLNDVGLKVGKARNTIHAYEKGKISISVDALNSICNVLDCCFVDVLNEIVQDIKREEK</sequence>
<keyword evidence="1" id="KW-0238">DNA-binding</keyword>
<reference evidence="3 6" key="1">
    <citation type="submission" date="2021-06" db="EMBL/GenBank/DDBJ databases">
        <title>Collection of gut derived symbiotic bacterial strains cultured from healthy donors.</title>
        <authorList>
            <person name="Lin H."/>
            <person name="Littmann E."/>
            <person name="Pamer E.G."/>
        </authorList>
    </citation>
    <scope>NUCLEOTIDE SEQUENCE</scope>
    <source>
        <strain evidence="4 6">MSK.21.70</strain>
        <strain evidence="3">MSK.21.82</strain>
    </source>
</reference>
<dbReference type="AlphaFoldDB" id="A0AAW4MX01"/>
<protein>
    <submittedName>
        <fullName evidence="3">Helix-turn-helix domain-containing protein</fullName>
    </submittedName>
</protein>
<keyword evidence="6" id="KW-1185">Reference proteome</keyword>
<dbReference type="GO" id="GO:0003677">
    <property type="term" value="F:DNA binding"/>
    <property type="evidence" value="ECO:0007669"/>
    <property type="project" value="UniProtKB-KW"/>
</dbReference>
<dbReference type="PROSITE" id="PS50943">
    <property type="entry name" value="HTH_CROC1"/>
    <property type="match status" value="1"/>
</dbReference>
<evidence type="ECO:0000259" key="2">
    <source>
        <dbReference type="PROSITE" id="PS50943"/>
    </source>
</evidence>
<comment type="caution">
    <text evidence="3">The sequence shown here is derived from an EMBL/GenBank/DDBJ whole genome shotgun (WGS) entry which is preliminary data.</text>
</comment>
<proteinExistence type="predicted"/>
<dbReference type="Pfam" id="PF01381">
    <property type="entry name" value="HTH_3"/>
    <property type="match status" value="1"/>
</dbReference>
<evidence type="ECO:0000313" key="3">
    <source>
        <dbReference type="EMBL" id="MBV3382344.1"/>
    </source>
</evidence>
<dbReference type="InterPro" id="IPR050807">
    <property type="entry name" value="TransReg_Diox_bact_type"/>
</dbReference>
<evidence type="ECO:0000313" key="4">
    <source>
        <dbReference type="EMBL" id="MBV3392365.1"/>
    </source>
</evidence>
<dbReference type="GO" id="GO:0005829">
    <property type="term" value="C:cytosol"/>
    <property type="evidence" value="ECO:0007669"/>
    <property type="project" value="TreeGrafter"/>
</dbReference>
<dbReference type="CDD" id="cd00093">
    <property type="entry name" value="HTH_XRE"/>
    <property type="match status" value="1"/>
</dbReference>
<evidence type="ECO:0000256" key="1">
    <source>
        <dbReference type="ARBA" id="ARBA00023125"/>
    </source>
</evidence>
<dbReference type="Proteomes" id="UP001196408">
    <property type="component" value="Unassembled WGS sequence"/>
</dbReference>
<dbReference type="PANTHER" id="PTHR46797:SF1">
    <property type="entry name" value="METHYLPHOSPHONATE SYNTHASE"/>
    <property type="match status" value="1"/>
</dbReference>
<dbReference type="Proteomes" id="UP001197492">
    <property type="component" value="Unassembled WGS sequence"/>
</dbReference>
<organism evidence="3 5">
    <name type="scientific">Catenibacterium mitsuokai</name>
    <dbReference type="NCBI Taxonomy" id="100886"/>
    <lineage>
        <taxon>Bacteria</taxon>
        <taxon>Bacillati</taxon>
        <taxon>Bacillota</taxon>
        <taxon>Erysipelotrichia</taxon>
        <taxon>Erysipelotrichales</taxon>
        <taxon>Coprobacillaceae</taxon>
        <taxon>Catenibacterium</taxon>
    </lineage>
</organism>
<feature type="domain" description="HTH cro/C1-type" evidence="2">
    <location>
        <begin position="12"/>
        <end position="67"/>
    </location>
</feature>
<accession>A0AAW4MX01</accession>
<evidence type="ECO:0000313" key="6">
    <source>
        <dbReference type="Proteomes" id="UP001197492"/>
    </source>
</evidence>
<dbReference type="EMBL" id="JAHOEL010000016">
    <property type="protein sequence ID" value="MBV3392365.1"/>
    <property type="molecule type" value="Genomic_DNA"/>
</dbReference>
<dbReference type="RefSeq" id="WP_217747307.1">
    <property type="nucleotide sequence ID" value="NZ_JAHOEB010000016.1"/>
</dbReference>
<gene>
    <name evidence="3" type="ORF">KSV97_03670</name>
    <name evidence="4" type="ORF">KSW06_03665</name>
</gene>
<dbReference type="InterPro" id="IPR001387">
    <property type="entry name" value="Cro/C1-type_HTH"/>
</dbReference>